<proteinExistence type="predicted"/>
<feature type="signal peptide" evidence="2">
    <location>
        <begin position="1"/>
        <end position="17"/>
    </location>
</feature>
<evidence type="ECO:0000256" key="2">
    <source>
        <dbReference type="SAM" id="SignalP"/>
    </source>
</evidence>
<gene>
    <name evidence="3" type="ORF">AKO1_004121</name>
</gene>
<sequence>MNSVVVLILFTIASCFAQYIPKYIEIIPDAAPIDYLLTSSRKSLYFKVNGFNETEHYLVPTLSGCKGQFFVSIVYCHQNCNDSSVRNVPSVYNHDFISISSSSPLRTFCNKAHGRCPNIVYYIYIEKITDELELNVQLKKAPTQNDFIVFSENLIATIDIKLNIHINPVKYCLINHDGSGCKVEKPLNNALYSIYYIQYVDHEINLIGNLGSVCGIKKYGVLQGSPMPIGSNNELSFSTDLPVGTKIDVGVLYEVEVEGKIFTGAYRPFDLLIFPKYRHQIRDFSEYKVVFWLGISYLSVGIAWSSYEMFLYFRNNRRSTATQEQQATTI</sequence>
<keyword evidence="1" id="KW-0812">Transmembrane</keyword>
<dbReference type="Proteomes" id="UP001431209">
    <property type="component" value="Unassembled WGS sequence"/>
</dbReference>
<evidence type="ECO:0000313" key="4">
    <source>
        <dbReference type="Proteomes" id="UP001431209"/>
    </source>
</evidence>
<evidence type="ECO:0000313" key="3">
    <source>
        <dbReference type="EMBL" id="KAL0485819.1"/>
    </source>
</evidence>
<reference evidence="3 4" key="1">
    <citation type="submission" date="2024-03" db="EMBL/GenBank/DDBJ databases">
        <title>The Acrasis kona genome and developmental transcriptomes reveal deep origins of eukaryotic multicellular pathways.</title>
        <authorList>
            <person name="Sheikh S."/>
            <person name="Fu C.-J."/>
            <person name="Brown M.W."/>
            <person name="Baldauf S.L."/>
        </authorList>
    </citation>
    <scope>NUCLEOTIDE SEQUENCE [LARGE SCALE GENOMIC DNA]</scope>
    <source>
        <strain evidence="3 4">ATCC MYA-3509</strain>
    </source>
</reference>
<keyword evidence="1" id="KW-1133">Transmembrane helix</keyword>
<keyword evidence="2" id="KW-0732">Signal</keyword>
<dbReference type="EMBL" id="JAOPGA020001171">
    <property type="protein sequence ID" value="KAL0485819.1"/>
    <property type="molecule type" value="Genomic_DNA"/>
</dbReference>
<evidence type="ECO:0000256" key="1">
    <source>
        <dbReference type="SAM" id="Phobius"/>
    </source>
</evidence>
<comment type="caution">
    <text evidence="3">The sequence shown here is derived from an EMBL/GenBank/DDBJ whole genome shotgun (WGS) entry which is preliminary data.</text>
</comment>
<name>A0AAW2ZAI5_9EUKA</name>
<keyword evidence="1" id="KW-0472">Membrane</keyword>
<protein>
    <submittedName>
        <fullName evidence="3">Uncharacterized protein</fullName>
    </submittedName>
</protein>
<feature type="chain" id="PRO_5043363239" evidence="2">
    <location>
        <begin position="18"/>
        <end position="330"/>
    </location>
</feature>
<keyword evidence="4" id="KW-1185">Reference proteome</keyword>
<accession>A0AAW2ZAI5</accession>
<feature type="transmembrane region" description="Helical" evidence="1">
    <location>
        <begin position="289"/>
        <end position="313"/>
    </location>
</feature>
<dbReference type="AlphaFoldDB" id="A0AAW2ZAI5"/>
<organism evidence="3 4">
    <name type="scientific">Acrasis kona</name>
    <dbReference type="NCBI Taxonomy" id="1008807"/>
    <lineage>
        <taxon>Eukaryota</taxon>
        <taxon>Discoba</taxon>
        <taxon>Heterolobosea</taxon>
        <taxon>Tetramitia</taxon>
        <taxon>Eutetramitia</taxon>
        <taxon>Acrasidae</taxon>
        <taxon>Acrasis</taxon>
    </lineage>
</organism>